<dbReference type="SFLD" id="SFLDG01129">
    <property type="entry name" value="C1.5:_HAD__Beta-PGM__Phosphata"/>
    <property type="match status" value="1"/>
</dbReference>
<dbReference type="EMBL" id="CP127294">
    <property type="protein sequence ID" value="WIX82710.1"/>
    <property type="molecule type" value="Genomic_DNA"/>
</dbReference>
<gene>
    <name evidence="3" type="ORF">QRX50_18980</name>
</gene>
<evidence type="ECO:0000313" key="4">
    <source>
        <dbReference type="Proteomes" id="UP001236014"/>
    </source>
</evidence>
<reference evidence="3 4" key="1">
    <citation type="submission" date="2023-06" db="EMBL/GenBank/DDBJ databases">
        <authorList>
            <person name="Oyuntsetseg B."/>
            <person name="Kim S.B."/>
        </authorList>
    </citation>
    <scope>NUCLEOTIDE SEQUENCE [LARGE SCALE GENOMIC DNA]</scope>
    <source>
        <strain evidence="3 4">2-15</strain>
    </source>
</reference>
<proteinExistence type="inferred from homology"/>
<dbReference type="InterPro" id="IPR023214">
    <property type="entry name" value="HAD_sf"/>
</dbReference>
<dbReference type="InterPro" id="IPR051540">
    <property type="entry name" value="S-2-haloacid_dehalogenase"/>
</dbReference>
<dbReference type="KEGG" id="acab:QRX50_18980"/>
<dbReference type="RefSeq" id="WP_285973275.1">
    <property type="nucleotide sequence ID" value="NZ_CP127294.1"/>
</dbReference>
<dbReference type="Proteomes" id="UP001236014">
    <property type="component" value="Chromosome"/>
</dbReference>
<keyword evidence="4" id="KW-1185">Reference proteome</keyword>
<dbReference type="GO" id="GO:0019120">
    <property type="term" value="F:hydrolase activity, acting on acid halide bonds, in C-halide compounds"/>
    <property type="evidence" value="ECO:0007669"/>
    <property type="project" value="InterPro"/>
</dbReference>
<dbReference type="InterPro" id="IPR036412">
    <property type="entry name" value="HAD-like_sf"/>
</dbReference>
<dbReference type="InterPro" id="IPR006439">
    <property type="entry name" value="HAD-SF_hydro_IA"/>
</dbReference>
<evidence type="ECO:0000256" key="2">
    <source>
        <dbReference type="ARBA" id="ARBA00022801"/>
    </source>
</evidence>
<dbReference type="PRINTS" id="PR00413">
    <property type="entry name" value="HADHALOGNASE"/>
</dbReference>
<dbReference type="PANTHER" id="PTHR43316:SF3">
    <property type="entry name" value="HALOACID DEHALOGENASE, TYPE II (AFU_ORTHOLOGUE AFUA_2G07750)-RELATED"/>
    <property type="match status" value="1"/>
</dbReference>
<protein>
    <submittedName>
        <fullName evidence="3">Haloacid dehalogenase type II</fullName>
    </submittedName>
</protein>
<keyword evidence="2" id="KW-0378">Hydrolase</keyword>
<dbReference type="AlphaFoldDB" id="A0A9Y2IP50"/>
<sequence length="248" mass="26668">MFDVSEVTVIAVDVFGTTVDWRSGVIDGVAAIAGHHETEFDCPALVDAWRERYLPAVGQINRGERAWANLDAVHREALDECLEVFGVAGKFGAEARERMVRAWYALPPWPDAAAGLAELRRDFVVVALSNGGFAQLTHVVKGAGLGFDAILSAENVGAYKPDRRAYVNAAKLLDAEPRTILMVAAHTWDIHGARDAGFRTTFVERPGEKGPDRPADAAETTDCDLSAVSFADLAGQLRGARKGVDAGH</sequence>
<organism evidence="3 4">
    <name type="scientific">Amycolatopsis carbonis</name>
    <dbReference type="NCBI Taxonomy" id="715471"/>
    <lineage>
        <taxon>Bacteria</taxon>
        <taxon>Bacillati</taxon>
        <taxon>Actinomycetota</taxon>
        <taxon>Actinomycetes</taxon>
        <taxon>Pseudonocardiales</taxon>
        <taxon>Pseudonocardiaceae</taxon>
        <taxon>Amycolatopsis</taxon>
    </lineage>
</organism>
<comment type="similarity">
    <text evidence="1">Belongs to the HAD-like hydrolase superfamily. S-2-haloalkanoic acid dehalogenase family.</text>
</comment>
<dbReference type="NCBIfam" id="TIGR01428">
    <property type="entry name" value="HAD_type_II"/>
    <property type="match status" value="1"/>
</dbReference>
<dbReference type="Pfam" id="PF00702">
    <property type="entry name" value="Hydrolase"/>
    <property type="match status" value="1"/>
</dbReference>
<dbReference type="NCBIfam" id="TIGR01493">
    <property type="entry name" value="HAD-SF-IA-v2"/>
    <property type="match status" value="1"/>
</dbReference>
<dbReference type="InterPro" id="IPR023198">
    <property type="entry name" value="PGP-like_dom2"/>
</dbReference>
<dbReference type="PANTHER" id="PTHR43316">
    <property type="entry name" value="HYDROLASE, HALOACID DELAHOGENASE-RELATED"/>
    <property type="match status" value="1"/>
</dbReference>
<dbReference type="Gene3D" id="3.40.50.1000">
    <property type="entry name" value="HAD superfamily/HAD-like"/>
    <property type="match status" value="1"/>
</dbReference>
<evidence type="ECO:0000256" key="1">
    <source>
        <dbReference type="ARBA" id="ARBA00008106"/>
    </source>
</evidence>
<name>A0A9Y2IP50_9PSEU</name>
<accession>A0A9Y2IP50</accession>
<dbReference type="InterPro" id="IPR006328">
    <property type="entry name" value="2-HAD"/>
</dbReference>
<dbReference type="Gene3D" id="1.10.150.240">
    <property type="entry name" value="Putative phosphatase, domain 2"/>
    <property type="match status" value="1"/>
</dbReference>
<evidence type="ECO:0000313" key="3">
    <source>
        <dbReference type="EMBL" id="WIX82710.1"/>
    </source>
</evidence>
<dbReference type="SUPFAM" id="SSF56784">
    <property type="entry name" value="HAD-like"/>
    <property type="match status" value="1"/>
</dbReference>
<dbReference type="SFLD" id="SFLDS00003">
    <property type="entry name" value="Haloacid_Dehalogenase"/>
    <property type="match status" value="1"/>
</dbReference>